<protein>
    <submittedName>
        <fullName evidence="1">Uncharacterized protein</fullName>
    </submittedName>
</protein>
<accession>A0AA36MKT2</accession>
<dbReference type="AlphaFoldDB" id="A0AA36MKT2"/>
<evidence type="ECO:0000313" key="1">
    <source>
        <dbReference type="EMBL" id="CAJ1371278.1"/>
    </source>
</evidence>
<dbReference type="Proteomes" id="UP001178507">
    <property type="component" value="Unassembled WGS sequence"/>
</dbReference>
<name>A0AA36MKT2_9DINO</name>
<evidence type="ECO:0000313" key="2">
    <source>
        <dbReference type="Proteomes" id="UP001178507"/>
    </source>
</evidence>
<proteinExistence type="predicted"/>
<sequence>MIFLTLFITTGGILLGGLLHSYTIDTEMDYDRRYWIWRHYGTASREFDLLDVTEVDADASLMWRLANFRDEQAA</sequence>
<organism evidence="1 2">
    <name type="scientific">Effrenium voratum</name>
    <dbReference type="NCBI Taxonomy" id="2562239"/>
    <lineage>
        <taxon>Eukaryota</taxon>
        <taxon>Sar</taxon>
        <taxon>Alveolata</taxon>
        <taxon>Dinophyceae</taxon>
        <taxon>Suessiales</taxon>
        <taxon>Symbiodiniaceae</taxon>
        <taxon>Effrenium</taxon>
    </lineage>
</organism>
<comment type="caution">
    <text evidence="1">The sequence shown here is derived from an EMBL/GenBank/DDBJ whole genome shotgun (WGS) entry which is preliminary data.</text>
</comment>
<gene>
    <name evidence="1" type="ORF">EVOR1521_LOCUS1625</name>
</gene>
<reference evidence="1" key="1">
    <citation type="submission" date="2023-08" db="EMBL/GenBank/DDBJ databases">
        <authorList>
            <person name="Chen Y."/>
            <person name="Shah S."/>
            <person name="Dougan E. K."/>
            <person name="Thang M."/>
            <person name="Chan C."/>
        </authorList>
    </citation>
    <scope>NUCLEOTIDE SEQUENCE</scope>
</reference>
<keyword evidence="2" id="KW-1185">Reference proteome</keyword>
<dbReference type="EMBL" id="CAUJNA010000066">
    <property type="protein sequence ID" value="CAJ1371278.1"/>
    <property type="molecule type" value="Genomic_DNA"/>
</dbReference>